<name>A0A369BP99_9BACL</name>
<dbReference type="PANTHER" id="PTHR30404:SF0">
    <property type="entry name" value="N-ACETYLMURAMOYL-L-ALANINE AMIDASE AMIC"/>
    <property type="match status" value="1"/>
</dbReference>
<dbReference type="SUPFAM" id="SSF53187">
    <property type="entry name" value="Zn-dependent exopeptidases"/>
    <property type="match status" value="1"/>
</dbReference>
<dbReference type="Gene3D" id="3.30.457.10">
    <property type="entry name" value="Copper amine oxidase-like, N-terminal domain"/>
    <property type="match status" value="1"/>
</dbReference>
<proteinExistence type="predicted"/>
<dbReference type="RefSeq" id="WP_114495257.1">
    <property type="nucleotide sequence ID" value="NZ_QPJW01000001.1"/>
</dbReference>
<dbReference type="GO" id="GO:0008745">
    <property type="term" value="F:N-acetylmuramoyl-L-alanine amidase activity"/>
    <property type="evidence" value="ECO:0007669"/>
    <property type="project" value="InterPro"/>
</dbReference>
<dbReference type="AlphaFoldDB" id="A0A369BP99"/>
<dbReference type="SUPFAM" id="SSF55383">
    <property type="entry name" value="Copper amine oxidase, domain N"/>
    <property type="match status" value="1"/>
</dbReference>
<dbReference type="Gene3D" id="2.60.40.3500">
    <property type="match status" value="1"/>
</dbReference>
<evidence type="ECO:0000313" key="5">
    <source>
        <dbReference type="EMBL" id="RCX23363.1"/>
    </source>
</evidence>
<evidence type="ECO:0000313" key="6">
    <source>
        <dbReference type="Proteomes" id="UP000253090"/>
    </source>
</evidence>
<feature type="region of interest" description="Disordered" evidence="2">
    <location>
        <begin position="140"/>
        <end position="193"/>
    </location>
</feature>
<dbReference type="InterPro" id="IPR021731">
    <property type="entry name" value="AMIN_dom"/>
</dbReference>
<keyword evidence="3" id="KW-0732">Signal</keyword>
<dbReference type="InterPro" id="IPR012854">
    <property type="entry name" value="Cu_amine_oxidase-like_N"/>
</dbReference>
<dbReference type="OrthoDB" id="9806267at2"/>
<evidence type="ECO:0000256" key="1">
    <source>
        <dbReference type="ARBA" id="ARBA00022801"/>
    </source>
</evidence>
<evidence type="ECO:0000256" key="3">
    <source>
        <dbReference type="SAM" id="SignalP"/>
    </source>
</evidence>
<keyword evidence="6" id="KW-1185">Reference proteome</keyword>
<dbReference type="Gene3D" id="3.40.630.40">
    <property type="entry name" value="Zn-dependent exopeptidases"/>
    <property type="match status" value="1"/>
</dbReference>
<evidence type="ECO:0000256" key="2">
    <source>
        <dbReference type="SAM" id="MobiDB-lite"/>
    </source>
</evidence>
<dbReference type="InterPro" id="IPR002508">
    <property type="entry name" value="MurNAc-LAA_cat"/>
</dbReference>
<dbReference type="EMBL" id="QPJW01000001">
    <property type="protein sequence ID" value="RCX23363.1"/>
    <property type="molecule type" value="Genomic_DNA"/>
</dbReference>
<evidence type="ECO:0000259" key="4">
    <source>
        <dbReference type="SMART" id="SM00646"/>
    </source>
</evidence>
<dbReference type="Proteomes" id="UP000253090">
    <property type="component" value="Unassembled WGS sequence"/>
</dbReference>
<dbReference type="InterPro" id="IPR050695">
    <property type="entry name" value="N-acetylmuramoyl_amidase_3"/>
</dbReference>
<dbReference type="Pfam" id="PF11741">
    <property type="entry name" value="AMIN"/>
    <property type="match status" value="1"/>
</dbReference>
<organism evidence="5 6">
    <name type="scientific">Fontibacillus phaseoli</name>
    <dbReference type="NCBI Taxonomy" id="1416533"/>
    <lineage>
        <taxon>Bacteria</taxon>
        <taxon>Bacillati</taxon>
        <taxon>Bacillota</taxon>
        <taxon>Bacilli</taxon>
        <taxon>Bacillales</taxon>
        <taxon>Paenibacillaceae</taxon>
        <taxon>Fontibacillus</taxon>
    </lineage>
</organism>
<dbReference type="SMART" id="SM00646">
    <property type="entry name" value="Ami_3"/>
    <property type="match status" value="1"/>
</dbReference>
<dbReference type="GO" id="GO:0030288">
    <property type="term" value="C:outer membrane-bounded periplasmic space"/>
    <property type="evidence" value="ECO:0007669"/>
    <property type="project" value="TreeGrafter"/>
</dbReference>
<feature type="signal peptide" evidence="3">
    <location>
        <begin position="1"/>
        <end position="23"/>
    </location>
</feature>
<feature type="chain" id="PRO_5016860755" evidence="3">
    <location>
        <begin position="24"/>
        <end position="500"/>
    </location>
</feature>
<dbReference type="InterPro" id="IPR036582">
    <property type="entry name" value="Mao_N_sf"/>
</dbReference>
<dbReference type="CDD" id="cd02696">
    <property type="entry name" value="MurNAc-LAA"/>
    <property type="match status" value="1"/>
</dbReference>
<gene>
    <name evidence="5" type="ORF">DFP94_101962</name>
</gene>
<feature type="domain" description="MurNAc-LAA" evidence="4">
    <location>
        <begin position="386"/>
        <end position="495"/>
    </location>
</feature>
<dbReference type="PANTHER" id="PTHR30404">
    <property type="entry name" value="N-ACETYLMURAMOYL-L-ALANINE AMIDASE"/>
    <property type="match status" value="1"/>
</dbReference>
<reference evidence="5 6" key="1">
    <citation type="submission" date="2018-07" db="EMBL/GenBank/DDBJ databases">
        <title>Genomic Encyclopedia of Type Strains, Phase III (KMG-III): the genomes of soil and plant-associated and newly described type strains.</title>
        <authorList>
            <person name="Whitman W."/>
        </authorList>
    </citation>
    <scope>NUCLEOTIDE SEQUENCE [LARGE SCALE GENOMIC DNA]</scope>
    <source>
        <strain evidence="5 6">CECT 8333</strain>
    </source>
</reference>
<keyword evidence="1" id="KW-0378">Hydrolase</keyword>
<dbReference type="Pfam" id="PF01520">
    <property type="entry name" value="Amidase_3"/>
    <property type="match status" value="1"/>
</dbReference>
<comment type="caution">
    <text evidence="5">The sequence shown here is derived from an EMBL/GenBank/DDBJ whole genome shotgun (WGS) entry which is preliminary data.</text>
</comment>
<dbReference type="GO" id="GO:0009253">
    <property type="term" value="P:peptidoglycan catabolic process"/>
    <property type="evidence" value="ECO:0007669"/>
    <property type="project" value="InterPro"/>
</dbReference>
<sequence>MKKIGFLMMLMFFLLAFPGMSQAASGGTHIFLDGVELEQPSQAQAGNVKGNVMVPLRVIIESLGYDVNWEQKTGVVTIRQGDKNLQLTVGSSKASVDGKDVNLSASPLLQNNSTMVPLRFVGEQTGLKVSWDNETKSAHLYSPDGGAAGTVVPGRGSSSPENGAGEVSQLEEGGTGEEDTYIPGASNGTDTPPVTDIGYINGISFGENRLMISASHGIEANVFTMSAPNRLVVDIPNVTFADTFKDSHQLDSTLRGQFAVTDYPEVSQVRYSLFSSNPSTVRVVVDLNQASQFQVTNAGDGLVIVDLAATSSTPVEQPGSSGKPLVVIDAGHGGSAPGAISISNKKEKDFALAVALKVDQLLQQEAGLDYVLTRTTDATLSLEDRAKMANDLNATVFVSIHGNSVDAKTSPSGTETYYSRDESIPFANVMHKHLVEATGLPDRKVRYKSLHVTRETKMPAVLLEVGYLKHKTDEALMYSEDFQQRVAASIVAGIKEYVGM</sequence>
<dbReference type="Pfam" id="PF07833">
    <property type="entry name" value="Cu_amine_oxidN1"/>
    <property type="match status" value="1"/>
</dbReference>
<protein>
    <submittedName>
        <fullName evidence="5">N-acetylmuramoyl-L-alanine amidase</fullName>
    </submittedName>
</protein>
<accession>A0A369BP99</accession>